<evidence type="ECO:0000313" key="2">
    <source>
        <dbReference type="EMBL" id="RLM16411.1"/>
    </source>
</evidence>
<keyword evidence="1" id="KW-0812">Transmembrane</keyword>
<accession>A0AAE8EKB5</accession>
<keyword evidence="1" id="KW-0472">Membrane</keyword>
<organism evidence="2 3">
    <name type="scientific">Brenneria goodwinii</name>
    <dbReference type="NCBI Taxonomy" id="1109412"/>
    <lineage>
        <taxon>Bacteria</taxon>
        <taxon>Pseudomonadati</taxon>
        <taxon>Pseudomonadota</taxon>
        <taxon>Gammaproteobacteria</taxon>
        <taxon>Enterobacterales</taxon>
        <taxon>Pectobacteriaceae</taxon>
        <taxon>Brenneria</taxon>
    </lineage>
</organism>
<sequence length="79" mass="9289">MQKNNFSLLFLIYKKKAYLTEYGIFLNIYIISGFIALKPQSHSTKLTINILFSQLTNNPAYVYLMLLFSNLIANILWHR</sequence>
<protein>
    <submittedName>
        <fullName evidence="2">Uncharacterized protein</fullName>
    </submittedName>
</protein>
<dbReference type="Proteomes" id="UP000285972">
    <property type="component" value="Unassembled WGS sequence"/>
</dbReference>
<dbReference type="KEGG" id="bgj:AWC36_05960"/>
<reference evidence="2 3" key="1">
    <citation type="submission" date="2016-09" db="EMBL/GenBank/DDBJ databases">
        <authorList>
            <person name="Doonan J."/>
            <person name="Pachebat J.A."/>
            <person name="Golyshin P.N."/>
            <person name="Denman S."/>
            <person name="Mcdonald J.E."/>
        </authorList>
    </citation>
    <scope>NUCLEOTIDE SEQUENCE [LARGE SCALE GENOMIC DNA]</scope>
    <source>
        <strain evidence="2 3">FRB141</strain>
    </source>
</reference>
<gene>
    <name evidence="2" type="ORF">BIY26_22260</name>
</gene>
<comment type="caution">
    <text evidence="2">The sequence shown here is derived from an EMBL/GenBank/DDBJ whole genome shotgun (WGS) entry which is preliminary data.</text>
</comment>
<proteinExistence type="predicted"/>
<dbReference type="AlphaFoldDB" id="A0AAE8EKB5"/>
<name>A0AAE8EKB5_9GAMM</name>
<feature type="transmembrane region" description="Helical" evidence="1">
    <location>
        <begin position="60"/>
        <end position="77"/>
    </location>
</feature>
<evidence type="ECO:0000313" key="3">
    <source>
        <dbReference type="Proteomes" id="UP000285972"/>
    </source>
</evidence>
<dbReference type="EMBL" id="MJLX01000107">
    <property type="protein sequence ID" value="RLM16411.1"/>
    <property type="molecule type" value="Genomic_DNA"/>
</dbReference>
<keyword evidence="1" id="KW-1133">Transmembrane helix</keyword>
<feature type="transmembrane region" description="Helical" evidence="1">
    <location>
        <begin position="21"/>
        <end position="40"/>
    </location>
</feature>
<evidence type="ECO:0000256" key="1">
    <source>
        <dbReference type="SAM" id="Phobius"/>
    </source>
</evidence>